<organism evidence="1 2">
    <name type="scientific">Colletotrichum plurivorum</name>
    <dbReference type="NCBI Taxonomy" id="2175906"/>
    <lineage>
        <taxon>Eukaryota</taxon>
        <taxon>Fungi</taxon>
        <taxon>Dikarya</taxon>
        <taxon>Ascomycota</taxon>
        <taxon>Pezizomycotina</taxon>
        <taxon>Sordariomycetes</taxon>
        <taxon>Hypocreomycetidae</taxon>
        <taxon>Glomerellales</taxon>
        <taxon>Glomerellaceae</taxon>
        <taxon>Colletotrichum</taxon>
        <taxon>Colletotrichum orchidearum species complex</taxon>
    </lineage>
</organism>
<evidence type="ECO:0000313" key="2">
    <source>
        <dbReference type="Proteomes" id="UP000654918"/>
    </source>
</evidence>
<name>A0A8H6NMT6_9PEZI</name>
<reference evidence="1" key="1">
    <citation type="journal article" date="2020" name="Phytopathology">
        <title>Genome Sequence Resources of Colletotrichum truncatum, C. plurivorum, C. musicola, and C. sojae: Four Species Pathogenic to Soybean (Glycine max).</title>
        <authorList>
            <person name="Rogerio F."/>
            <person name="Boufleur T.R."/>
            <person name="Ciampi-Guillardi M."/>
            <person name="Sukno S.A."/>
            <person name="Thon M.R."/>
            <person name="Massola Junior N.S."/>
            <person name="Baroncelli R."/>
        </authorList>
    </citation>
    <scope>NUCLEOTIDE SEQUENCE</scope>
    <source>
        <strain evidence="1">LFN00145</strain>
    </source>
</reference>
<dbReference type="Proteomes" id="UP000654918">
    <property type="component" value="Unassembled WGS sequence"/>
</dbReference>
<keyword evidence="2" id="KW-1185">Reference proteome</keyword>
<evidence type="ECO:0000313" key="1">
    <source>
        <dbReference type="EMBL" id="KAF6839224.1"/>
    </source>
</evidence>
<accession>A0A8H6NMT6</accession>
<sequence length="351" mass="39411">MNSQEQVCNIKTIPAQPPAQQCTFVLVKFTSLRPENNTISVPIITSDGHPTSLGHFQFNAFDRAAWLVRAILCSESSKKWDAKMRETVMNLLRDGTTAKVRWDLGNGEVGHSQVLLREDAENLEAWRETVRMLADSRGMHCVIVDEPDVVVDHFWEWLREAVSRDTSQQTKAQLKPAETKGNTTVLVYFDFLAERNNTAPVRITAEDGSIISINQFMNNAFNRAAQLAKVTFAGERSWDARSTEALKAKLREKTTFTVRWTLGDGESGNAMLSPDDDDTWAYVSKMLSESRGSHHVIVNKFPKVSWDFFYRDDVFNCDSSELGAASVGGGREKWTFGAGDTGTLKRLQHRG</sequence>
<proteinExistence type="predicted"/>
<comment type="caution">
    <text evidence="1">The sequence shown here is derived from an EMBL/GenBank/DDBJ whole genome shotgun (WGS) entry which is preliminary data.</text>
</comment>
<gene>
    <name evidence="1" type="ORF">CPLU01_01962</name>
</gene>
<dbReference type="AlphaFoldDB" id="A0A8H6NMT6"/>
<protein>
    <submittedName>
        <fullName evidence="1">Uncharacterized protein</fullName>
    </submittedName>
</protein>
<dbReference type="EMBL" id="WIGO01000014">
    <property type="protein sequence ID" value="KAF6839224.1"/>
    <property type="molecule type" value="Genomic_DNA"/>
</dbReference>